<dbReference type="EMBL" id="DYVF01000037">
    <property type="protein sequence ID" value="HJG30768.1"/>
    <property type="molecule type" value="Genomic_DNA"/>
</dbReference>
<feature type="transmembrane region" description="Helical" evidence="5">
    <location>
        <begin position="364"/>
        <end position="390"/>
    </location>
</feature>
<keyword evidence="3 5" id="KW-1133">Transmembrane helix</keyword>
<proteinExistence type="predicted"/>
<feature type="transmembrane region" description="Helical" evidence="5">
    <location>
        <begin position="20"/>
        <end position="39"/>
    </location>
</feature>
<evidence type="ECO:0000313" key="8">
    <source>
        <dbReference type="Proteomes" id="UP000746751"/>
    </source>
</evidence>
<evidence type="ECO:0000313" key="7">
    <source>
        <dbReference type="EMBL" id="HJG30768.1"/>
    </source>
</evidence>
<feature type="transmembrane region" description="Helical" evidence="5">
    <location>
        <begin position="237"/>
        <end position="256"/>
    </location>
</feature>
<dbReference type="GO" id="GO:0140359">
    <property type="term" value="F:ABC-type transporter activity"/>
    <property type="evidence" value="ECO:0007669"/>
    <property type="project" value="InterPro"/>
</dbReference>
<dbReference type="Pfam" id="PF12698">
    <property type="entry name" value="ABC2_membrane_3"/>
    <property type="match status" value="1"/>
</dbReference>
<evidence type="ECO:0000256" key="2">
    <source>
        <dbReference type="ARBA" id="ARBA00022692"/>
    </source>
</evidence>
<dbReference type="InterPro" id="IPR013525">
    <property type="entry name" value="ABC2_TM"/>
</dbReference>
<reference evidence="7" key="2">
    <citation type="submission" date="2021-09" db="EMBL/GenBank/DDBJ databases">
        <authorList>
            <person name="Gilroy R."/>
        </authorList>
    </citation>
    <scope>NUCLEOTIDE SEQUENCE</scope>
    <source>
        <strain evidence="7">ChiGjej2B2-7701</strain>
    </source>
</reference>
<reference evidence="7" key="1">
    <citation type="journal article" date="2021" name="PeerJ">
        <title>Extensive microbial diversity within the chicken gut microbiome revealed by metagenomics and culture.</title>
        <authorList>
            <person name="Gilroy R."/>
            <person name="Ravi A."/>
            <person name="Getino M."/>
            <person name="Pursley I."/>
            <person name="Horton D.L."/>
            <person name="Alikhan N.F."/>
            <person name="Baker D."/>
            <person name="Gharbi K."/>
            <person name="Hall N."/>
            <person name="Watson M."/>
            <person name="Adriaenssens E.M."/>
            <person name="Foster-Nyarko E."/>
            <person name="Jarju S."/>
            <person name="Secka A."/>
            <person name="Antonio M."/>
            <person name="Oren A."/>
            <person name="Chaudhuri R.R."/>
            <person name="La Ragione R."/>
            <person name="Hildebrand F."/>
            <person name="Pallen M.J."/>
        </authorList>
    </citation>
    <scope>NUCLEOTIDE SEQUENCE</scope>
    <source>
        <strain evidence="7">ChiGjej2B2-7701</strain>
    </source>
</reference>
<comment type="subcellular location">
    <subcellularLocation>
        <location evidence="1">Membrane</location>
        <topology evidence="1">Multi-pass membrane protein</topology>
    </subcellularLocation>
</comment>
<dbReference type="AlphaFoldDB" id="A0A921IQA3"/>
<evidence type="ECO:0000256" key="5">
    <source>
        <dbReference type="SAM" id="Phobius"/>
    </source>
</evidence>
<feature type="transmembrane region" description="Helical" evidence="5">
    <location>
        <begin position="276"/>
        <end position="302"/>
    </location>
</feature>
<sequence>MRIFRTALAIAFKHPIYLGVYVLFLSLIGSFVTGGATYVEEDTQAFESARASLAVIDRDDSDLSAALVGYLSRIHDVADVADEEFALQDALATNQVDAAIIVPQGFEDDCLSAARGDGELPRLQVAYGGYTQASAFAEQQAARWVSLAGAEAALEPEASAAEVAAAVDAAAARRADVEVETAEVATSSAYPLQTYLSFSTYTLMCSVVVCVGLVLSKMTEPDLRRRMLASPLRPRRLGLHMLLGCLVITVGVWAATSAVGVVSSGIGTLVAAPAQVMLALVAMLVFALVPLSVAFMLAMLGVGEEGLNALGNIGGIIMSFLGGAWVPIALLGDAVQTAARFSPAFWTNEAVASLLSAPQLTADVLAEAGCGMGITALFAVAFAAIGLAAARSRPVQ</sequence>
<keyword evidence="2 5" id="KW-0812">Transmembrane</keyword>
<dbReference type="Gene3D" id="3.40.1710.10">
    <property type="entry name" value="abc type-2 transporter like domain"/>
    <property type="match status" value="1"/>
</dbReference>
<feature type="transmembrane region" description="Helical" evidence="5">
    <location>
        <begin position="195"/>
        <end position="216"/>
    </location>
</feature>
<name>A0A921IQA3_9ACTN</name>
<keyword evidence="4 5" id="KW-0472">Membrane</keyword>
<evidence type="ECO:0000256" key="1">
    <source>
        <dbReference type="ARBA" id="ARBA00004141"/>
    </source>
</evidence>
<accession>A0A921IQA3</accession>
<comment type="caution">
    <text evidence="7">The sequence shown here is derived from an EMBL/GenBank/DDBJ whole genome shotgun (WGS) entry which is preliminary data.</text>
</comment>
<evidence type="ECO:0000259" key="6">
    <source>
        <dbReference type="Pfam" id="PF12698"/>
    </source>
</evidence>
<dbReference type="GO" id="GO:0016020">
    <property type="term" value="C:membrane"/>
    <property type="evidence" value="ECO:0007669"/>
    <property type="project" value="UniProtKB-SubCell"/>
</dbReference>
<feature type="domain" description="ABC-2 type transporter transmembrane" evidence="6">
    <location>
        <begin position="23"/>
        <end position="387"/>
    </location>
</feature>
<protein>
    <submittedName>
        <fullName evidence="7">ABC transporter permease</fullName>
    </submittedName>
</protein>
<dbReference type="Proteomes" id="UP000746751">
    <property type="component" value="Unassembled WGS sequence"/>
</dbReference>
<feature type="transmembrane region" description="Helical" evidence="5">
    <location>
        <begin position="309"/>
        <end position="331"/>
    </location>
</feature>
<gene>
    <name evidence="7" type="ORF">K8U80_05165</name>
</gene>
<organism evidence="7 8">
    <name type="scientific">Collinsella ihumii</name>
    <dbReference type="NCBI Taxonomy" id="1720204"/>
    <lineage>
        <taxon>Bacteria</taxon>
        <taxon>Bacillati</taxon>
        <taxon>Actinomycetota</taxon>
        <taxon>Coriobacteriia</taxon>
        <taxon>Coriobacteriales</taxon>
        <taxon>Coriobacteriaceae</taxon>
        <taxon>Collinsella</taxon>
    </lineage>
</organism>
<evidence type="ECO:0000256" key="4">
    <source>
        <dbReference type="ARBA" id="ARBA00023136"/>
    </source>
</evidence>
<evidence type="ECO:0000256" key="3">
    <source>
        <dbReference type="ARBA" id="ARBA00022989"/>
    </source>
</evidence>